<evidence type="ECO:0000256" key="4">
    <source>
        <dbReference type="ARBA" id="ARBA00022989"/>
    </source>
</evidence>
<evidence type="ECO:0000256" key="2">
    <source>
        <dbReference type="ARBA" id="ARBA00007165"/>
    </source>
</evidence>
<name>A0A841L7R8_9SPHN</name>
<evidence type="ECO:0000256" key="6">
    <source>
        <dbReference type="RuleBase" id="RU363076"/>
    </source>
</evidence>
<dbReference type="GO" id="GO:0005886">
    <property type="term" value="C:plasma membrane"/>
    <property type="evidence" value="ECO:0007669"/>
    <property type="project" value="UniProtKB-SubCell"/>
</dbReference>
<organism evidence="7 8">
    <name type="scientific">Polymorphobacter multimanifer</name>
    <dbReference type="NCBI Taxonomy" id="1070431"/>
    <lineage>
        <taxon>Bacteria</taxon>
        <taxon>Pseudomonadati</taxon>
        <taxon>Pseudomonadota</taxon>
        <taxon>Alphaproteobacteria</taxon>
        <taxon>Sphingomonadales</taxon>
        <taxon>Sphingosinicellaceae</taxon>
        <taxon>Polymorphobacter</taxon>
    </lineage>
</organism>
<dbReference type="InterPro" id="IPR002994">
    <property type="entry name" value="Surf1/Shy1"/>
</dbReference>
<keyword evidence="5 6" id="KW-0472">Membrane</keyword>
<reference evidence="7 8" key="1">
    <citation type="submission" date="2020-08" db="EMBL/GenBank/DDBJ databases">
        <title>Genomic Encyclopedia of Type Strains, Phase IV (KMG-IV): sequencing the most valuable type-strain genomes for metagenomic binning, comparative biology and taxonomic classification.</title>
        <authorList>
            <person name="Goeker M."/>
        </authorList>
    </citation>
    <scope>NUCLEOTIDE SEQUENCE [LARGE SCALE GENOMIC DNA]</scope>
    <source>
        <strain evidence="7 8">DSM 102189</strain>
    </source>
</reference>
<keyword evidence="8" id="KW-1185">Reference proteome</keyword>
<dbReference type="PANTHER" id="PTHR23427">
    <property type="entry name" value="SURFEIT LOCUS PROTEIN"/>
    <property type="match status" value="1"/>
</dbReference>
<comment type="caution">
    <text evidence="6">Lacks conserved residue(s) required for the propagation of feature annotation.</text>
</comment>
<dbReference type="PROSITE" id="PS50895">
    <property type="entry name" value="SURF1"/>
    <property type="match status" value="1"/>
</dbReference>
<dbReference type="Pfam" id="PF02104">
    <property type="entry name" value="SURF1"/>
    <property type="match status" value="1"/>
</dbReference>
<keyword evidence="4 6" id="KW-1133">Transmembrane helix</keyword>
<sequence>MTARRVPILATLLVFALTAFLVSLGVWQLQRAAWKADLVTKLEAAPDQPLLGPTDFYESMVGLRSVQYRRAQHVCRPGTVRPYDLKGGSNRSGQGGFLVLVSCRPNDKPPDIVVVAGWTRSARAMEASYTVDTMFEGLVIERPYGDEPDRPHFMLIPTTAIPGLQPSRLPSARDLPDNHLAYAGQWFGLAAAMLAIYGLVLRRRAKALPG</sequence>
<accession>A0A841L7R8</accession>
<evidence type="ECO:0000256" key="3">
    <source>
        <dbReference type="ARBA" id="ARBA00022692"/>
    </source>
</evidence>
<gene>
    <name evidence="7" type="ORF">FHS79_001800</name>
</gene>
<feature type="transmembrane region" description="Helical" evidence="6">
    <location>
        <begin position="180"/>
        <end position="200"/>
    </location>
</feature>
<evidence type="ECO:0000313" key="7">
    <source>
        <dbReference type="EMBL" id="MBB6227631.1"/>
    </source>
</evidence>
<evidence type="ECO:0000313" key="8">
    <source>
        <dbReference type="Proteomes" id="UP000538147"/>
    </source>
</evidence>
<evidence type="ECO:0000256" key="5">
    <source>
        <dbReference type="ARBA" id="ARBA00023136"/>
    </source>
</evidence>
<dbReference type="InterPro" id="IPR045214">
    <property type="entry name" value="Surf1/Surf4"/>
</dbReference>
<comment type="similarity">
    <text evidence="2 6">Belongs to the SURF1 family.</text>
</comment>
<comment type="subcellular location">
    <subcellularLocation>
        <location evidence="6">Cell membrane</location>
        <topology evidence="6">Multi-pass membrane protein</topology>
    </subcellularLocation>
    <subcellularLocation>
        <location evidence="1">Membrane</location>
    </subcellularLocation>
</comment>
<dbReference type="RefSeq" id="WP_184198548.1">
    <property type="nucleotide sequence ID" value="NZ_BMOX01000020.1"/>
</dbReference>
<evidence type="ECO:0000256" key="1">
    <source>
        <dbReference type="ARBA" id="ARBA00004370"/>
    </source>
</evidence>
<keyword evidence="6" id="KW-1003">Cell membrane</keyword>
<proteinExistence type="inferred from homology"/>
<protein>
    <recommendedName>
        <fullName evidence="6">SURF1-like protein</fullName>
    </recommendedName>
</protein>
<dbReference type="AlphaFoldDB" id="A0A841L7R8"/>
<comment type="caution">
    <text evidence="7">The sequence shown here is derived from an EMBL/GenBank/DDBJ whole genome shotgun (WGS) entry which is preliminary data.</text>
</comment>
<dbReference type="EMBL" id="JACIIV010000011">
    <property type="protein sequence ID" value="MBB6227631.1"/>
    <property type="molecule type" value="Genomic_DNA"/>
</dbReference>
<dbReference type="PANTHER" id="PTHR23427:SF2">
    <property type="entry name" value="SURFEIT LOCUS PROTEIN 1"/>
    <property type="match status" value="1"/>
</dbReference>
<dbReference type="Proteomes" id="UP000538147">
    <property type="component" value="Unassembled WGS sequence"/>
</dbReference>
<keyword evidence="3 6" id="KW-0812">Transmembrane</keyword>